<dbReference type="Proteomes" id="UP000061432">
    <property type="component" value="Plasmid pMaq22A_5p"/>
</dbReference>
<organism evidence="1 2">
    <name type="scientific">Methylobacterium aquaticum</name>
    <dbReference type="NCBI Taxonomy" id="270351"/>
    <lineage>
        <taxon>Bacteria</taxon>
        <taxon>Pseudomonadati</taxon>
        <taxon>Pseudomonadota</taxon>
        <taxon>Alphaproteobacteria</taxon>
        <taxon>Hyphomicrobiales</taxon>
        <taxon>Methylobacteriaceae</taxon>
        <taxon>Methylobacterium</taxon>
    </lineage>
</organism>
<dbReference type="KEGG" id="maqu:Maq22A_5p70175"/>
<keyword evidence="1" id="KW-0614">Plasmid</keyword>
<name>A0A0C6FQ77_9HYPH</name>
<geneLocation type="plasmid" evidence="2">
    <name>pMaq22A_5p DNA</name>
</geneLocation>
<reference evidence="2" key="2">
    <citation type="submission" date="2015-01" db="EMBL/GenBank/DDBJ databases">
        <title>Complete genome sequence of Methylobacterium aquaticum strain 22A.</title>
        <authorList>
            <person name="Tani A."/>
            <person name="Ogura Y."/>
            <person name="Hayashi T."/>
        </authorList>
    </citation>
    <scope>NUCLEOTIDE SEQUENCE [LARGE SCALE GENOMIC DNA]</scope>
    <source>
        <strain evidence="2">MA-22A</strain>
        <plasmid evidence="2">Plasmid pMaq22A_5p DNA</plasmid>
    </source>
</reference>
<gene>
    <name evidence="1" type="ORF">Maq22A_5p70175</name>
</gene>
<reference evidence="1 2" key="1">
    <citation type="journal article" date="2015" name="Genome Announc.">
        <title>Complete Genome Sequence of Methylobacterium aquaticum Strain 22A, Isolated from Racomitrium japonicum Moss.</title>
        <authorList>
            <person name="Tani A."/>
            <person name="Ogura Y."/>
            <person name="Hayashi T."/>
            <person name="Kimbara K."/>
        </authorList>
    </citation>
    <scope>NUCLEOTIDE SEQUENCE [LARGE SCALE GENOMIC DNA]</scope>
    <source>
        <strain evidence="1 2">MA-22A</strain>
        <plasmid evidence="2">Plasmid pMaq22A_5p DNA</plasmid>
    </source>
</reference>
<proteinExistence type="predicted"/>
<evidence type="ECO:0000313" key="1">
    <source>
        <dbReference type="EMBL" id="BAQ50458.1"/>
    </source>
</evidence>
<dbReference type="AlphaFoldDB" id="A0A0C6FQ77"/>
<protein>
    <submittedName>
        <fullName evidence="1">Uncharacterized protein</fullName>
    </submittedName>
</protein>
<evidence type="ECO:0000313" key="2">
    <source>
        <dbReference type="Proteomes" id="UP000061432"/>
    </source>
</evidence>
<accession>A0A0C6FQ77</accession>
<dbReference type="EMBL" id="AP014709">
    <property type="protein sequence ID" value="BAQ50458.1"/>
    <property type="molecule type" value="Genomic_DNA"/>
</dbReference>
<dbReference type="PATRIC" id="fig|270351.10.peg.7657"/>
<sequence length="95" mass="9816">MSAAQSLTLPLTPELAAQLAAATERTGLPPAELALRALADHLDGVTAYGRLGEEMAFIKDRLAELAGIVGEALAEPPPAAVGEICRYRTPKAPPA</sequence>